<dbReference type="Gene3D" id="1.10.3230.30">
    <property type="entry name" value="Phage gp6-like head-tail connector protein"/>
    <property type="match status" value="1"/>
</dbReference>
<dbReference type="NCBIfam" id="TIGR01560">
    <property type="entry name" value="put_DNA_pack"/>
    <property type="match status" value="1"/>
</dbReference>
<evidence type="ECO:0000313" key="2">
    <source>
        <dbReference type="Proteomes" id="UP000192872"/>
    </source>
</evidence>
<accession>A0A1W9HR66</accession>
<dbReference type="NCBIfam" id="TIGR02215">
    <property type="entry name" value="phage_chp_gp8"/>
    <property type="match status" value="1"/>
</dbReference>
<dbReference type="InterPro" id="IPR011738">
    <property type="entry name" value="Phage_CHP"/>
</dbReference>
<dbReference type="AlphaFoldDB" id="A0A1W9HR66"/>
<sequence length="194" mass="21415">MPSALLVPPGEEPVTLADLKSQLRVETNDEDALLISFIAAARAHVEALTRRRLVTQNWRVYLDVWPQRSRASPFGRVVELPLAPVARVLAIRVYDELGVAQIVEPQQYRLDQAHVPPRLIVDGVGRQPGRNGNGIEIDVVAGYGDAALVPAPLKQAILRLAALWFEHRHDSDIANLAPTPPVVDALIAPYRVLW</sequence>
<dbReference type="STRING" id="1827387.A4S15_03220"/>
<evidence type="ECO:0008006" key="3">
    <source>
        <dbReference type="Google" id="ProtNLM"/>
    </source>
</evidence>
<dbReference type="RefSeq" id="WP_376799959.1">
    <property type="nucleotide sequence ID" value="NZ_DBNB01000008.1"/>
</dbReference>
<dbReference type="InterPro" id="IPR006450">
    <property type="entry name" value="Phage_HK97_gp6-like"/>
</dbReference>
<reference evidence="1 2" key="1">
    <citation type="journal article" date="2017" name="Water Res.">
        <title>Comammox in drinking water systems.</title>
        <authorList>
            <person name="Wang Y."/>
            <person name="Ma L."/>
            <person name="Mao Y."/>
            <person name="Jiang X."/>
            <person name="Xia Y."/>
            <person name="Yu K."/>
            <person name="Li B."/>
            <person name="Zhang T."/>
        </authorList>
    </citation>
    <scope>NUCLEOTIDE SEQUENCE [LARGE SCALE GENOMIC DNA]</scope>
    <source>
        <strain evidence="1">SG_bin8</strain>
    </source>
</reference>
<organism evidence="1 2">
    <name type="scientific">Candidatus Raskinella chloraquaticus</name>
    <dbReference type="NCBI Taxonomy" id="1951219"/>
    <lineage>
        <taxon>Bacteria</taxon>
        <taxon>Pseudomonadati</taxon>
        <taxon>Pseudomonadota</taxon>
        <taxon>Alphaproteobacteria</taxon>
        <taxon>Hyphomicrobiales</taxon>
        <taxon>Phreatobacteraceae</taxon>
        <taxon>Candidatus Raskinella</taxon>
    </lineage>
</organism>
<dbReference type="EMBL" id="LWDL01000031">
    <property type="protein sequence ID" value="OQW49731.1"/>
    <property type="molecule type" value="Genomic_DNA"/>
</dbReference>
<comment type="caution">
    <text evidence="1">The sequence shown here is derived from an EMBL/GenBank/DDBJ whole genome shotgun (WGS) entry which is preliminary data.</text>
</comment>
<gene>
    <name evidence="1" type="ORF">A4S15_03220</name>
</gene>
<protein>
    <recommendedName>
        <fullName evidence="3">PhiE125 gp8 family phage protein</fullName>
    </recommendedName>
</protein>
<dbReference type="Proteomes" id="UP000192872">
    <property type="component" value="Unassembled WGS sequence"/>
</dbReference>
<dbReference type="Pfam" id="PF05135">
    <property type="entry name" value="Phage_connect_1"/>
    <property type="match status" value="1"/>
</dbReference>
<dbReference type="InterPro" id="IPR021146">
    <property type="entry name" value="Phage_gp6-like_head-tail"/>
</dbReference>
<name>A0A1W9HR66_9HYPH</name>
<evidence type="ECO:0000313" key="1">
    <source>
        <dbReference type="EMBL" id="OQW49731.1"/>
    </source>
</evidence>
<proteinExistence type="predicted"/>
<dbReference type="CDD" id="cd08054">
    <property type="entry name" value="gp6"/>
    <property type="match status" value="1"/>
</dbReference>